<evidence type="ECO:0000313" key="1">
    <source>
        <dbReference type="EMBL" id="KAI4837157.1"/>
    </source>
</evidence>
<comment type="caution">
    <text evidence="1">The sequence shown here is derived from an EMBL/GenBank/DDBJ whole genome shotgun (WGS) entry which is preliminary data.</text>
</comment>
<proteinExistence type="predicted"/>
<keyword evidence="2" id="KW-1185">Reference proteome</keyword>
<organism evidence="1 2">
    <name type="scientific">Plasmodium brasilianum</name>
    <dbReference type="NCBI Taxonomy" id="5824"/>
    <lineage>
        <taxon>Eukaryota</taxon>
        <taxon>Sar</taxon>
        <taxon>Alveolata</taxon>
        <taxon>Apicomplexa</taxon>
        <taxon>Aconoidasida</taxon>
        <taxon>Haemosporida</taxon>
        <taxon>Plasmodiidae</taxon>
        <taxon>Plasmodium</taxon>
        <taxon>Plasmodium (Plasmodium)</taxon>
    </lineage>
</organism>
<protein>
    <submittedName>
        <fullName evidence="1">DnaJ protein</fullName>
    </submittedName>
</protein>
<accession>A0ACB9Y8G6</accession>
<gene>
    <name evidence="1" type="ORF">MKS88_003627</name>
</gene>
<evidence type="ECO:0000313" key="2">
    <source>
        <dbReference type="Proteomes" id="UP001056978"/>
    </source>
</evidence>
<dbReference type="EMBL" id="CM043779">
    <property type="protein sequence ID" value="KAI4837157.1"/>
    <property type="molecule type" value="Genomic_DNA"/>
</dbReference>
<name>A0ACB9Y8G6_PLABR</name>
<dbReference type="Proteomes" id="UP001056978">
    <property type="component" value="Chromosome 11"/>
</dbReference>
<sequence>MNYHKILGVTKNACKKTIREAYLKKVKLYHPDINKSSDATSKFKQIQEAYQALHNDDYSQKSYHSENPYSKSNKPEETKNKQNYNYSDDFSDFQRSFYEDVRKMRENERKEYHRRYSYNNYGYSMNDIFNKHPRDLKSHFKEKPILIYDSYGRAFLVDNHGRKFRASEFDKY</sequence>
<reference evidence="1" key="1">
    <citation type="submission" date="2022-06" db="EMBL/GenBank/DDBJ databases">
        <title>The First Complete Genome of the Simian Malaria Parasite Plasmodium brasilianum.</title>
        <authorList>
            <person name="Bajic M."/>
            <person name="Ravishankar S."/>
        </authorList>
    </citation>
    <scope>NUCLEOTIDE SEQUENCE</scope>
    <source>
        <strain evidence="1">Bolivian I</strain>
    </source>
</reference>